<evidence type="ECO:0000313" key="4">
    <source>
        <dbReference type="EMBL" id="MBA6412889.1"/>
    </source>
</evidence>
<feature type="signal peptide" evidence="1">
    <location>
        <begin position="1"/>
        <end position="25"/>
    </location>
</feature>
<dbReference type="InterPro" id="IPR006311">
    <property type="entry name" value="TAT_signal"/>
</dbReference>
<gene>
    <name evidence="4" type="ORF">H2508_07175</name>
</gene>
<feature type="chain" id="PRO_5031444781" evidence="1">
    <location>
        <begin position="26"/>
        <end position="667"/>
    </location>
</feature>
<dbReference type="Gene3D" id="3.60.21.70">
    <property type="entry name" value="PhoD-like phosphatase"/>
    <property type="match status" value="1"/>
</dbReference>
<dbReference type="InterPro" id="IPR052900">
    <property type="entry name" value="Phospholipid_Metab_Enz"/>
</dbReference>
<dbReference type="Gene3D" id="2.60.40.380">
    <property type="entry name" value="Purple acid phosphatase-like, N-terminal"/>
    <property type="match status" value="1"/>
</dbReference>
<name>A0A7W2TW11_9GAMM</name>
<dbReference type="PROSITE" id="PS51318">
    <property type="entry name" value="TAT"/>
    <property type="match status" value="1"/>
</dbReference>
<dbReference type="CDD" id="cd07389">
    <property type="entry name" value="MPP_PhoD"/>
    <property type="match status" value="1"/>
</dbReference>
<dbReference type="InterPro" id="IPR032093">
    <property type="entry name" value="PhoD_N"/>
</dbReference>
<organism evidence="4 5">
    <name type="scientific">Sediminihaliea albiluteola</name>
    <dbReference type="NCBI Taxonomy" id="2758564"/>
    <lineage>
        <taxon>Bacteria</taxon>
        <taxon>Pseudomonadati</taxon>
        <taxon>Pseudomonadota</taxon>
        <taxon>Gammaproteobacteria</taxon>
        <taxon>Cellvibrionales</taxon>
        <taxon>Halieaceae</taxon>
        <taxon>Sediminihaliea</taxon>
    </lineage>
</organism>
<keyword evidence="1" id="KW-0732">Signal</keyword>
<evidence type="ECO:0000256" key="1">
    <source>
        <dbReference type="SAM" id="SignalP"/>
    </source>
</evidence>
<dbReference type="Pfam" id="PF09423">
    <property type="entry name" value="PhoD"/>
    <property type="match status" value="1"/>
</dbReference>
<feature type="domain" description="PhoD-like phosphatase metallophosphatase" evidence="2">
    <location>
        <begin position="144"/>
        <end position="538"/>
    </location>
</feature>
<keyword evidence="5" id="KW-1185">Reference proteome</keyword>
<reference evidence="4 5" key="1">
    <citation type="submission" date="2020-07" db="EMBL/GenBank/DDBJ databases">
        <title>Halieaceae bacterium, F7430, whole genome shotgun sequencing project.</title>
        <authorList>
            <person name="Jiang S."/>
            <person name="Liu Z.W."/>
            <person name="Du Z.J."/>
        </authorList>
    </citation>
    <scope>NUCLEOTIDE SEQUENCE [LARGE SCALE GENOMIC DNA]</scope>
    <source>
        <strain evidence="4 5">F7430</strain>
    </source>
</reference>
<evidence type="ECO:0000259" key="2">
    <source>
        <dbReference type="Pfam" id="PF09423"/>
    </source>
</evidence>
<dbReference type="EMBL" id="JACFXU010000014">
    <property type="protein sequence ID" value="MBA6412889.1"/>
    <property type="molecule type" value="Genomic_DNA"/>
</dbReference>
<dbReference type="InterPro" id="IPR038607">
    <property type="entry name" value="PhoD-like_sf"/>
</dbReference>
<dbReference type="AlphaFoldDB" id="A0A7W2TW11"/>
<proteinExistence type="predicted"/>
<accession>A0A7W2TW11</accession>
<evidence type="ECO:0000313" key="5">
    <source>
        <dbReference type="Proteomes" id="UP000539350"/>
    </source>
</evidence>
<dbReference type="Pfam" id="PF16655">
    <property type="entry name" value="PhoD_N"/>
    <property type="match status" value="1"/>
</dbReference>
<dbReference type="RefSeq" id="WP_182171108.1">
    <property type="nucleotide sequence ID" value="NZ_JACFXU010000014.1"/>
</dbReference>
<feature type="domain" description="Phospholipase D N-terminal" evidence="3">
    <location>
        <begin position="42"/>
        <end position="132"/>
    </location>
</feature>
<comment type="caution">
    <text evidence="4">The sequence shown here is derived from an EMBL/GenBank/DDBJ whole genome shotgun (WGS) entry which is preliminary data.</text>
</comment>
<dbReference type="PANTHER" id="PTHR43606:SF2">
    <property type="entry name" value="ALKALINE PHOSPHATASE FAMILY PROTEIN (AFU_ORTHOLOGUE AFUA_5G03860)"/>
    <property type="match status" value="1"/>
</dbReference>
<dbReference type="SUPFAM" id="SSF56300">
    <property type="entry name" value="Metallo-dependent phosphatases"/>
    <property type="match status" value="1"/>
</dbReference>
<dbReference type="InterPro" id="IPR018946">
    <property type="entry name" value="PhoD-like_MPP"/>
</dbReference>
<protein>
    <submittedName>
        <fullName evidence="4">Alkaline phosphatase D family protein</fullName>
    </submittedName>
</protein>
<dbReference type="Proteomes" id="UP000539350">
    <property type="component" value="Unassembled WGS sequence"/>
</dbReference>
<sequence length="667" mass="73645">MPLTRRDLVRLLSSSTFLLSAGSFATAPAAKNSPAVALDFPQGVASGDPSPTAVMLWTRAVPQNGASEAAVLLQVCTTPDFELPVAEALLMCSAESDYTVRAYVDQLQADKAYFYRFLGANNSVSRLGQTRTAPDPEQAKTLNMAFVSCQNFEQGYYGAWARMIADDQTLPEEQRVQLVLHLGDFIYERSWQARQDGSALSRQLAPLPEGEARGDSRYAKSLADYRHIYRHYLSDPWLQEARARWPFICTWDDHEFSDDNYQSYSHYGPNPKLEAWRKLNANQAWFEYIPCTLNQLAGQAAHDLRKPQLSGDPASDNQKARDSLCIYRRLRWGKHVDIVLTDARSYRSPPCLPEGFAESLGLQMNSKDLVAIADAGREYNKGKPPATLPYGSPPAPNPFKERAAGSCLGEEQRQWLLDSLRSSTATWKLWANPLPLLPLHLDLGSIPFSSYEHSVFNIDAWMGYPHERNTILGGLQTAGVSGLVSLSGDHHMHGAAAIRADFDAPESQPVAVDFSCAGISSTPLFDSVLAVAKDDHPDFAALVEAKHRGEYFPNWNMTLLQGVLSAYSFERLGSTRLAQWLGPNRTNPGLLFADSTANGYGLATFSATDLQLSLVAVAEVQQDFEQAPPVSYRAKFQLPLWEAEEGPALQGPQFEGQPPFPFSLMAG</sequence>
<evidence type="ECO:0000259" key="3">
    <source>
        <dbReference type="Pfam" id="PF16655"/>
    </source>
</evidence>
<dbReference type="InterPro" id="IPR029052">
    <property type="entry name" value="Metallo-depent_PP-like"/>
</dbReference>
<dbReference type="PANTHER" id="PTHR43606">
    <property type="entry name" value="PHOSPHATASE, PUTATIVE (AFU_ORTHOLOGUE AFUA_6G08710)-RELATED"/>
    <property type="match status" value="1"/>
</dbReference>